<reference evidence="1 2" key="1">
    <citation type="submission" date="2014-04" db="EMBL/GenBank/DDBJ databases">
        <authorList>
            <person name="Sibley D."/>
            <person name="Venepally P."/>
            <person name="Karamycheva S."/>
            <person name="Hadjithomas M."/>
            <person name="Khan A."/>
            <person name="Brunk B."/>
            <person name="Roos D."/>
            <person name="Caler E."/>
            <person name="Lorenzi H."/>
        </authorList>
    </citation>
    <scope>NUCLEOTIDE SEQUENCE [LARGE SCALE GENOMIC DNA]</scope>
    <source>
        <strain evidence="1 2">MAS</strain>
    </source>
</reference>
<proteinExistence type="predicted"/>
<name>A0A086Q1M5_TOXGO</name>
<dbReference type="AlphaFoldDB" id="A0A086Q1M5"/>
<evidence type="ECO:0000313" key="1">
    <source>
        <dbReference type="EMBL" id="KFH06507.1"/>
    </source>
</evidence>
<dbReference type="VEuPathDB" id="ToxoDB:TGMAS_416000"/>
<comment type="caution">
    <text evidence="1">The sequence shown here is derived from an EMBL/GenBank/DDBJ whole genome shotgun (WGS) entry which is preliminary data.</text>
</comment>
<accession>A0A086Q1M5</accession>
<organism evidence="1 2">
    <name type="scientific">Toxoplasma gondii MAS</name>
    <dbReference type="NCBI Taxonomy" id="943118"/>
    <lineage>
        <taxon>Eukaryota</taxon>
        <taxon>Sar</taxon>
        <taxon>Alveolata</taxon>
        <taxon>Apicomplexa</taxon>
        <taxon>Conoidasida</taxon>
        <taxon>Coccidia</taxon>
        <taxon>Eucoccidiorida</taxon>
        <taxon>Eimeriorina</taxon>
        <taxon>Sarcocystidae</taxon>
        <taxon>Toxoplasma</taxon>
    </lineage>
</organism>
<dbReference type="Proteomes" id="UP000028821">
    <property type="component" value="Unassembled WGS sequence"/>
</dbReference>
<dbReference type="EMBL" id="AEXC02002274">
    <property type="protein sequence ID" value="KFH06507.1"/>
    <property type="molecule type" value="Genomic_DNA"/>
</dbReference>
<gene>
    <name evidence="1" type="ORF">TGMAS_416000</name>
</gene>
<protein>
    <submittedName>
        <fullName evidence="1">Uncharacterized protein</fullName>
    </submittedName>
</protein>
<sequence length="192" mass="21292">MFRLWNRRRQPLGSSVLPRLACVAAPSAPRRFGENRLSSGENCAGWFDVVAFLFWSPVTFSLSLCRVSLESHSSSCLSNIPRHSRIGLLLPSRESRRTACRSRPSSSPSADFPGTFSSKAFSVLVFHRGCLCAQQEELTREALWEAVDDLYRAILSEEKVRHTCAGLAGGHFGISLAFATEEVSQFSKKSHL</sequence>
<evidence type="ECO:0000313" key="2">
    <source>
        <dbReference type="Proteomes" id="UP000028821"/>
    </source>
</evidence>